<dbReference type="Proteomes" id="UP000489961">
    <property type="component" value="Unassembled WGS sequence"/>
</dbReference>
<evidence type="ECO:0000256" key="1">
    <source>
        <dbReference type="SAM" id="Phobius"/>
    </source>
</evidence>
<keyword evidence="1" id="KW-0472">Membrane</keyword>
<protein>
    <submittedName>
        <fullName evidence="2">Uncharacterized protein</fullName>
    </submittedName>
</protein>
<accession>A0A811GKH4</accession>
<organism evidence="2 3">
    <name type="scientific">Acinetobacter bouvetii</name>
    <dbReference type="NCBI Taxonomy" id="202951"/>
    <lineage>
        <taxon>Bacteria</taxon>
        <taxon>Pseudomonadati</taxon>
        <taxon>Pseudomonadota</taxon>
        <taxon>Gammaproteobacteria</taxon>
        <taxon>Moraxellales</taxon>
        <taxon>Moraxellaceae</taxon>
        <taxon>Acinetobacter</taxon>
    </lineage>
</organism>
<feature type="transmembrane region" description="Helical" evidence="1">
    <location>
        <begin position="20"/>
        <end position="41"/>
    </location>
</feature>
<proteinExistence type="predicted"/>
<keyword evidence="1" id="KW-1133">Transmembrane helix</keyword>
<dbReference type="AlphaFoldDB" id="A0A811GKH4"/>
<dbReference type="EMBL" id="CADDTS010000040">
    <property type="protein sequence ID" value="CAB1218948.1"/>
    <property type="molecule type" value="Genomic_DNA"/>
</dbReference>
<reference evidence="2 3" key="1">
    <citation type="submission" date="2020-02" db="EMBL/GenBank/DDBJ databases">
        <authorList>
            <person name="Chaudhuri R."/>
        </authorList>
    </citation>
    <scope>NUCLEOTIDE SEQUENCE [LARGE SCALE GENOMIC DNA]</scope>
    <source>
        <strain evidence="2">SFB21</strain>
    </source>
</reference>
<feature type="transmembrane region" description="Helical" evidence="1">
    <location>
        <begin position="53"/>
        <end position="79"/>
    </location>
</feature>
<sequence>MQLLFRPLVQSKKRIALNLLLAPINSFLFVDLPILLLAAVFQDLYNEINIVLSLYILIFIPAILFYVLFIYPPLIIYFLLLQHFKFFQLFSIILGAILAIFIFAYSISPNNLLNSIYKFSFFTLPTVGLFIFLSLRSHRENIKNNDI</sequence>
<name>A0A811GKH4_9GAMM</name>
<feature type="transmembrane region" description="Helical" evidence="1">
    <location>
        <begin position="119"/>
        <end position="135"/>
    </location>
</feature>
<evidence type="ECO:0000313" key="2">
    <source>
        <dbReference type="EMBL" id="CAB1218948.1"/>
    </source>
</evidence>
<feature type="transmembrane region" description="Helical" evidence="1">
    <location>
        <begin position="86"/>
        <end position="107"/>
    </location>
</feature>
<keyword evidence="1" id="KW-0812">Transmembrane</keyword>
<comment type="caution">
    <text evidence="2">The sequence shown here is derived from an EMBL/GenBank/DDBJ whole genome shotgun (WGS) entry which is preliminary data.</text>
</comment>
<evidence type="ECO:0000313" key="3">
    <source>
        <dbReference type="Proteomes" id="UP000489961"/>
    </source>
</evidence>
<gene>
    <name evidence="2" type="ORF">SFB21_2328</name>
</gene>